<dbReference type="InterPro" id="IPR036388">
    <property type="entry name" value="WH-like_DNA-bd_sf"/>
</dbReference>
<dbReference type="SUPFAM" id="SSF53850">
    <property type="entry name" value="Periplasmic binding protein-like II"/>
    <property type="match status" value="1"/>
</dbReference>
<dbReference type="PRINTS" id="PR00039">
    <property type="entry name" value="HTHLYSR"/>
</dbReference>
<organism evidence="6 7">
    <name type="scientific">Pseudomonas indica</name>
    <dbReference type="NCBI Taxonomy" id="137658"/>
    <lineage>
        <taxon>Bacteria</taxon>
        <taxon>Pseudomonadati</taxon>
        <taxon>Pseudomonadota</taxon>
        <taxon>Gammaproteobacteria</taxon>
        <taxon>Pseudomonadales</taxon>
        <taxon>Pseudomonadaceae</taxon>
        <taxon>Pseudomonas</taxon>
    </lineage>
</organism>
<evidence type="ECO:0000256" key="4">
    <source>
        <dbReference type="ARBA" id="ARBA00023163"/>
    </source>
</evidence>
<dbReference type="InterPro" id="IPR000847">
    <property type="entry name" value="LysR_HTH_N"/>
</dbReference>
<dbReference type="Proteomes" id="UP000198706">
    <property type="component" value="Unassembled WGS sequence"/>
</dbReference>
<dbReference type="SUPFAM" id="SSF46785">
    <property type="entry name" value="Winged helix' DNA-binding domain"/>
    <property type="match status" value="1"/>
</dbReference>
<dbReference type="Pfam" id="PF00126">
    <property type="entry name" value="HTH_1"/>
    <property type="match status" value="1"/>
</dbReference>
<sequence length="293" mass="33011">MDFRQLKYFVALYEETHVGRAAERLCISQPALSQQIRQLEGELDVPLFHRHNKRLSPTLAAHTLYQHAVPLLDGLGRAHDALHAYRGQPPKVLAIGVLQTVNASLIPPLLEKLRERQPYLKVQVYELSGGEIERRLLAGSLDIGISFLPPRHAGLHGMPVYEDELNLVVAEDHPLKDFRKVSVAQAAEQPMMLLGEEFRTRQIWEEQLARIGRQPQVQMELNQMNGILDSLGRARLATVLPGRAQALRTGQGLLWKPLSDPRVVLKVGLVFRDAQRQKPMLELIDDVLADLEG</sequence>
<dbReference type="EMBL" id="FNFD01000017">
    <property type="protein sequence ID" value="SDL26780.1"/>
    <property type="molecule type" value="Genomic_DNA"/>
</dbReference>
<dbReference type="RefSeq" id="WP_084335828.1">
    <property type="nucleotide sequence ID" value="NZ_CBKZNZ010000003.1"/>
</dbReference>
<evidence type="ECO:0000259" key="5">
    <source>
        <dbReference type="PROSITE" id="PS50931"/>
    </source>
</evidence>
<dbReference type="PANTHER" id="PTHR30346:SF28">
    <property type="entry name" value="HTH-TYPE TRANSCRIPTIONAL REGULATOR CYNR"/>
    <property type="match status" value="1"/>
</dbReference>
<dbReference type="GO" id="GO:0003700">
    <property type="term" value="F:DNA-binding transcription factor activity"/>
    <property type="evidence" value="ECO:0007669"/>
    <property type="project" value="InterPro"/>
</dbReference>
<protein>
    <submittedName>
        <fullName evidence="6">DNA-binding transcriptional regulator, LysR family</fullName>
    </submittedName>
</protein>
<evidence type="ECO:0000313" key="6">
    <source>
        <dbReference type="EMBL" id="SDL26780.1"/>
    </source>
</evidence>
<feature type="domain" description="HTH lysR-type" evidence="5">
    <location>
        <begin position="1"/>
        <end position="58"/>
    </location>
</feature>
<name>A0A1G9INS8_9PSED</name>
<dbReference type="CDD" id="cd05466">
    <property type="entry name" value="PBP2_LTTR_substrate"/>
    <property type="match status" value="1"/>
</dbReference>
<dbReference type="PANTHER" id="PTHR30346">
    <property type="entry name" value="TRANSCRIPTIONAL DUAL REGULATOR HCAR-RELATED"/>
    <property type="match status" value="1"/>
</dbReference>
<evidence type="ECO:0000313" key="7">
    <source>
        <dbReference type="Proteomes" id="UP000198706"/>
    </source>
</evidence>
<proteinExistence type="inferred from homology"/>
<keyword evidence="3 6" id="KW-0238">DNA-binding</keyword>
<dbReference type="Pfam" id="PF03466">
    <property type="entry name" value="LysR_substrate"/>
    <property type="match status" value="1"/>
</dbReference>
<evidence type="ECO:0000256" key="1">
    <source>
        <dbReference type="ARBA" id="ARBA00009437"/>
    </source>
</evidence>
<gene>
    <name evidence="6" type="ORF">SAMN05216186_11761</name>
</gene>
<dbReference type="FunFam" id="1.10.10.10:FF:000001">
    <property type="entry name" value="LysR family transcriptional regulator"/>
    <property type="match status" value="1"/>
</dbReference>
<dbReference type="PROSITE" id="PS50931">
    <property type="entry name" value="HTH_LYSR"/>
    <property type="match status" value="1"/>
</dbReference>
<keyword evidence="2" id="KW-0805">Transcription regulation</keyword>
<dbReference type="InterPro" id="IPR036390">
    <property type="entry name" value="WH_DNA-bd_sf"/>
</dbReference>
<dbReference type="InterPro" id="IPR005119">
    <property type="entry name" value="LysR_subst-bd"/>
</dbReference>
<dbReference type="Gene3D" id="1.10.10.10">
    <property type="entry name" value="Winged helix-like DNA-binding domain superfamily/Winged helix DNA-binding domain"/>
    <property type="match status" value="1"/>
</dbReference>
<reference evidence="6 7" key="1">
    <citation type="submission" date="2016-10" db="EMBL/GenBank/DDBJ databases">
        <authorList>
            <person name="de Groot N.N."/>
        </authorList>
    </citation>
    <scope>NUCLEOTIDE SEQUENCE [LARGE SCALE GENOMIC DNA]</scope>
    <source>
        <strain evidence="6 7">JCM 21544</strain>
    </source>
</reference>
<evidence type="ECO:0000256" key="3">
    <source>
        <dbReference type="ARBA" id="ARBA00023125"/>
    </source>
</evidence>
<dbReference type="AlphaFoldDB" id="A0A1G9INS8"/>
<comment type="similarity">
    <text evidence="1">Belongs to the LysR transcriptional regulatory family.</text>
</comment>
<dbReference type="Gene3D" id="3.40.190.290">
    <property type="match status" value="1"/>
</dbReference>
<dbReference type="GO" id="GO:0032993">
    <property type="term" value="C:protein-DNA complex"/>
    <property type="evidence" value="ECO:0007669"/>
    <property type="project" value="TreeGrafter"/>
</dbReference>
<dbReference type="GO" id="GO:0003677">
    <property type="term" value="F:DNA binding"/>
    <property type="evidence" value="ECO:0007669"/>
    <property type="project" value="UniProtKB-KW"/>
</dbReference>
<dbReference type="STRING" id="137658.SAMN05216186_11761"/>
<keyword evidence="7" id="KW-1185">Reference proteome</keyword>
<keyword evidence="4" id="KW-0804">Transcription</keyword>
<accession>A0A1G9INS8</accession>
<evidence type="ECO:0000256" key="2">
    <source>
        <dbReference type="ARBA" id="ARBA00023015"/>
    </source>
</evidence>